<dbReference type="Pfam" id="PF04307">
    <property type="entry name" value="YdjM"/>
    <property type="match status" value="2"/>
</dbReference>
<sequence length="234" mass="24858">MMGHSHAVSGAMLYAVSAPFLPPLLLGTHLRPADILMGTLLCAGAALLPDLDHHDGTIANFLGPVSKMLCRFVAWASGGHRHATHSLLFVALMGGGTWAGVTYLGRGFTLGMTFFLLAMGLKALNAHVPGHGHHTWITVMGLAALGTVVLDQFLTDAPGWLPYAVALGTLAHLMGDCLTKMGAPLLWPHKNRYEIVLIKRTGNKVETNVLVPIMSFVTFAMLGFSFLAPAGLVN</sequence>
<evidence type="ECO:0000313" key="3">
    <source>
        <dbReference type="Proteomes" id="UP001422759"/>
    </source>
</evidence>
<keyword evidence="3" id="KW-1185">Reference proteome</keyword>
<feature type="transmembrane region" description="Helical" evidence="1">
    <location>
        <begin position="136"/>
        <end position="154"/>
    </location>
</feature>
<dbReference type="InterPro" id="IPR007404">
    <property type="entry name" value="YdjM-like"/>
</dbReference>
<comment type="caution">
    <text evidence="2">The sequence shown here is derived from an EMBL/GenBank/DDBJ whole genome shotgun (WGS) entry which is preliminary data.</text>
</comment>
<accession>A0ABN2Z8J4</accession>
<organism evidence="2 3">
    <name type="scientific">Kitasatospora kazusensis</name>
    <dbReference type="NCBI Taxonomy" id="407974"/>
    <lineage>
        <taxon>Bacteria</taxon>
        <taxon>Bacillati</taxon>
        <taxon>Actinomycetota</taxon>
        <taxon>Actinomycetes</taxon>
        <taxon>Kitasatosporales</taxon>
        <taxon>Streptomycetaceae</taxon>
        <taxon>Kitasatospora</taxon>
    </lineage>
</organism>
<feature type="transmembrane region" description="Helical" evidence="1">
    <location>
        <begin position="160"/>
        <end position="187"/>
    </location>
</feature>
<reference evidence="2 3" key="1">
    <citation type="journal article" date="2019" name="Int. J. Syst. Evol. Microbiol.">
        <title>The Global Catalogue of Microorganisms (GCM) 10K type strain sequencing project: providing services to taxonomists for standard genome sequencing and annotation.</title>
        <authorList>
            <consortium name="The Broad Institute Genomics Platform"/>
            <consortium name="The Broad Institute Genome Sequencing Center for Infectious Disease"/>
            <person name="Wu L."/>
            <person name="Ma J."/>
        </authorList>
    </citation>
    <scope>NUCLEOTIDE SEQUENCE [LARGE SCALE GENOMIC DNA]</scope>
    <source>
        <strain evidence="2 3">JCM 14560</strain>
    </source>
</reference>
<dbReference type="Proteomes" id="UP001422759">
    <property type="component" value="Unassembled WGS sequence"/>
</dbReference>
<keyword evidence="1" id="KW-1133">Transmembrane helix</keyword>
<gene>
    <name evidence="2" type="ORF">GCM10009760_19570</name>
</gene>
<dbReference type="GO" id="GO:0016787">
    <property type="term" value="F:hydrolase activity"/>
    <property type="evidence" value="ECO:0007669"/>
    <property type="project" value="UniProtKB-KW"/>
</dbReference>
<evidence type="ECO:0000256" key="1">
    <source>
        <dbReference type="SAM" id="Phobius"/>
    </source>
</evidence>
<keyword evidence="1" id="KW-0472">Membrane</keyword>
<keyword evidence="1" id="KW-0812">Transmembrane</keyword>
<proteinExistence type="predicted"/>
<keyword evidence="2" id="KW-0378">Hydrolase</keyword>
<dbReference type="EMBL" id="BAAANT010000008">
    <property type="protein sequence ID" value="GAA2138325.1"/>
    <property type="molecule type" value="Genomic_DNA"/>
</dbReference>
<feature type="transmembrane region" description="Helical" evidence="1">
    <location>
        <begin position="208"/>
        <end position="228"/>
    </location>
</feature>
<protein>
    <submittedName>
        <fullName evidence="2">Metal-dependent hydrolase</fullName>
    </submittedName>
</protein>
<feature type="transmembrane region" description="Helical" evidence="1">
    <location>
        <begin position="103"/>
        <end position="124"/>
    </location>
</feature>
<name>A0ABN2Z8J4_9ACTN</name>
<evidence type="ECO:0000313" key="2">
    <source>
        <dbReference type="EMBL" id="GAA2138325.1"/>
    </source>
</evidence>